<accession>A0A2H3JGJ1</accession>
<sequence length="77" mass="8186">MPARAPVPYPRTPPQGRTTGVSRAEHSVMSALAAVSRVLEERMLRPTQVLGRTGQAANYGSTLSAASAHDKFAGMHQ</sequence>
<evidence type="ECO:0000313" key="2">
    <source>
        <dbReference type="EMBL" id="PCH35127.1"/>
    </source>
</evidence>
<reference evidence="2 3" key="1">
    <citation type="journal article" date="2012" name="Science">
        <title>The Paleozoic origin of enzymatic lignin decomposition reconstructed from 31 fungal genomes.</title>
        <authorList>
            <person name="Floudas D."/>
            <person name="Binder M."/>
            <person name="Riley R."/>
            <person name="Barry K."/>
            <person name="Blanchette R.A."/>
            <person name="Henrissat B."/>
            <person name="Martinez A.T."/>
            <person name="Otillar R."/>
            <person name="Spatafora J.W."/>
            <person name="Yadav J.S."/>
            <person name="Aerts A."/>
            <person name="Benoit I."/>
            <person name="Boyd A."/>
            <person name="Carlson A."/>
            <person name="Copeland A."/>
            <person name="Coutinho P.M."/>
            <person name="de Vries R.P."/>
            <person name="Ferreira P."/>
            <person name="Findley K."/>
            <person name="Foster B."/>
            <person name="Gaskell J."/>
            <person name="Glotzer D."/>
            <person name="Gorecki P."/>
            <person name="Heitman J."/>
            <person name="Hesse C."/>
            <person name="Hori C."/>
            <person name="Igarashi K."/>
            <person name="Jurgens J.A."/>
            <person name="Kallen N."/>
            <person name="Kersten P."/>
            <person name="Kohler A."/>
            <person name="Kuees U."/>
            <person name="Kumar T.K.A."/>
            <person name="Kuo A."/>
            <person name="LaButti K."/>
            <person name="Larrondo L.F."/>
            <person name="Lindquist E."/>
            <person name="Ling A."/>
            <person name="Lombard V."/>
            <person name="Lucas S."/>
            <person name="Lundell T."/>
            <person name="Martin R."/>
            <person name="McLaughlin D.J."/>
            <person name="Morgenstern I."/>
            <person name="Morin E."/>
            <person name="Murat C."/>
            <person name="Nagy L.G."/>
            <person name="Nolan M."/>
            <person name="Ohm R.A."/>
            <person name="Patyshakuliyeva A."/>
            <person name="Rokas A."/>
            <person name="Ruiz-Duenas F.J."/>
            <person name="Sabat G."/>
            <person name="Salamov A."/>
            <person name="Samejima M."/>
            <person name="Schmutz J."/>
            <person name="Slot J.C."/>
            <person name="St John F."/>
            <person name="Stenlid J."/>
            <person name="Sun H."/>
            <person name="Sun S."/>
            <person name="Syed K."/>
            <person name="Tsang A."/>
            <person name="Wiebenga A."/>
            <person name="Young D."/>
            <person name="Pisabarro A."/>
            <person name="Eastwood D.C."/>
            <person name="Martin F."/>
            <person name="Cullen D."/>
            <person name="Grigoriev I.V."/>
            <person name="Hibbett D.S."/>
        </authorList>
    </citation>
    <scope>NUCLEOTIDE SEQUENCE [LARGE SCALE GENOMIC DNA]</scope>
    <source>
        <strain evidence="2 3">MD-104</strain>
    </source>
</reference>
<feature type="compositionally biased region" description="Pro residues" evidence="1">
    <location>
        <begin position="1"/>
        <end position="13"/>
    </location>
</feature>
<name>A0A2H3JGJ1_WOLCO</name>
<dbReference type="Proteomes" id="UP000218811">
    <property type="component" value="Unassembled WGS sequence"/>
</dbReference>
<feature type="region of interest" description="Disordered" evidence="1">
    <location>
        <begin position="1"/>
        <end position="24"/>
    </location>
</feature>
<keyword evidence="3" id="KW-1185">Reference proteome</keyword>
<proteinExistence type="predicted"/>
<protein>
    <submittedName>
        <fullName evidence="2">Uncharacterized protein</fullName>
    </submittedName>
</protein>
<dbReference type="EMBL" id="KB467843">
    <property type="protein sequence ID" value="PCH35127.1"/>
    <property type="molecule type" value="Genomic_DNA"/>
</dbReference>
<evidence type="ECO:0000256" key="1">
    <source>
        <dbReference type="SAM" id="MobiDB-lite"/>
    </source>
</evidence>
<gene>
    <name evidence="2" type="ORF">WOLCODRAFT_166060</name>
</gene>
<organism evidence="2 3">
    <name type="scientific">Wolfiporia cocos (strain MD-104)</name>
    <name type="common">Brown rot fungus</name>
    <dbReference type="NCBI Taxonomy" id="742152"/>
    <lineage>
        <taxon>Eukaryota</taxon>
        <taxon>Fungi</taxon>
        <taxon>Dikarya</taxon>
        <taxon>Basidiomycota</taxon>
        <taxon>Agaricomycotina</taxon>
        <taxon>Agaricomycetes</taxon>
        <taxon>Polyporales</taxon>
        <taxon>Phaeolaceae</taxon>
        <taxon>Wolfiporia</taxon>
    </lineage>
</organism>
<dbReference type="AlphaFoldDB" id="A0A2H3JGJ1"/>
<evidence type="ECO:0000313" key="3">
    <source>
        <dbReference type="Proteomes" id="UP000218811"/>
    </source>
</evidence>